<reference evidence="1" key="3">
    <citation type="submission" date="2019-09" db="EMBL/GenBank/DDBJ databases">
        <authorList>
            <person name="Zhang D.-C."/>
        </authorList>
    </citation>
    <scope>NUCLEOTIDE SEQUENCE</scope>
    <source>
        <strain evidence="1">RU-4-M-4</strain>
    </source>
</reference>
<organism evidence="1 4">
    <name type="scientific">Algibacter amylolyticus</name>
    <dbReference type="NCBI Taxonomy" id="1608400"/>
    <lineage>
        <taxon>Bacteria</taxon>
        <taxon>Pseudomonadati</taxon>
        <taxon>Bacteroidota</taxon>
        <taxon>Flavobacteriia</taxon>
        <taxon>Flavobacteriales</taxon>
        <taxon>Flavobacteriaceae</taxon>
        <taxon>Algibacter</taxon>
    </lineage>
</organism>
<protein>
    <submittedName>
        <fullName evidence="1">Uncharacterized protein</fullName>
    </submittedName>
</protein>
<evidence type="ECO:0000313" key="3">
    <source>
        <dbReference type="Proteomes" id="UP000315145"/>
    </source>
</evidence>
<dbReference type="EMBL" id="VWRS01000010">
    <property type="protein sequence ID" value="KAA5821847.1"/>
    <property type="molecule type" value="Genomic_DNA"/>
</dbReference>
<reference evidence="2 3" key="2">
    <citation type="submission" date="2019-07" db="EMBL/GenBank/DDBJ databases">
        <title>Algibacter marinivivus sp. nov., isolated from the surface of a marine red alga.</title>
        <authorList>
            <person name="Zhong X."/>
            <person name="Xu W."/>
            <person name="Zhang Y."/>
            <person name="Zhang Q."/>
            <person name="Du Z."/>
        </authorList>
    </citation>
    <scope>NUCLEOTIDE SEQUENCE [LARGE SCALE GENOMIC DNA]</scope>
    <source>
        <strain evidence="2 3">RU-4-M-4</strain>
    </source>
</reference>
<dbReference type="EMBL" id="VMBF01000010">
    <property type="protein sequence ID" value="TSJ73131.1"/>
    <property type="molecule type" value="Genomic_DNA"/>
</dbReference>
<name>A0A5M7B0X8_9FLAO</name>
<dbReference type="AlphaFoldDB" id="A0A5M7B0X8"/>
<dbReference type="Proteomes" id="UP000315145">
    <property type="component" value="Unassembled WGS sequence"/>
</dbReference>
<evidence type="ECO:0000313" key="2">
    <source>
        <dbReference type="EMBL" id="TSJ73131.1"/>
    </source>
</evidence>
<gene>
    <name evidence="1" type="ORF">F2B50_15175</name>
    <name evidence="2" type="ORF">FPF71_15175</name>
</gene>
<keyword evidence="3" id="KW-1185">Reference proteome</keyword>
<comment type="caution">
    <text evidence="1">The sequence shown here is derived from an EMBL/GenBank/DDBJ whole genome shotgun (WGS) entry which is preliminary data.</text>
</comment>
<accession>A0A5M7B0X8</accession>
<dbReference type="OrthoDB" id="1440074at2"/>
<evidence type="ECO:0000313" key="1">
    <source>
        <dbReference type="EMBL" id="KAA5821847.1"/>
    </source>
</evidence>
<evidence type="ECO:0000313" key="4">
    <source>
        <dbReference type="Proteomes" id="UP000322315"/>
    </source>
</evidence>
<dbReference type="Proteomes" id="UP000322315">
    <property type="component" value="Unassembled WGS sequence"/>
</dbReference>
<dbReference type="RefSeq" id="WP_144117779.1">
    <property type="nucleotide sequence ID" value="NZ_JACHGE010000008.1"/>
</dbReference>
<proteinExistence type="predicted"/>
<reference evidence="1 4" key="1">
    <citation type="journal article" date="2015" name="Int. J. Syst. Evol. Microbiol.">
        <title>Algibacter amylolyticus sp. nov., isolated from intertidal sediment.</title>
        <authorList>
            <person name="Zhang D.C."/>
            <person name="Wu J."/>
            <person name="Neuner K."/>
            <person name="Yao J."/>
            <person name="Margesin R."/>
        </authorList>
    </citation>
    <scope>NUCLEOTIDE SEQUENCE [LARGE SCALE GENOMIC DNA]</scope>
    <source>
        <strain evidence="1 4">RU-4-M-4</strain>
    </source>
</reference>
<sequence length="118" mass="14014">MNSLEIKLEKNIEIFSEHVYLFKHKEVVEINTKATYNKFINWVSGEFDLFIKNESEFLKVYFPNGWFSIKNFKGENNQEVIEIKVEGKSEKACKEVVKQLNSVFNHVLRFSQLYEIKA</sequence>